<dbReference type="EMBL" id="AP026798">
    <property type="protein sequence ID" value="BDR52264.1"/>
    <property type="molecule type" value="Genomic_DNA"/>
</dbReference>
<evidence type="ECO:0000313" key="5">
    <source>
        <dbReference type="EMBL" id="BDR52264.1"/>
    </source>
</evidence>
<sequence>MENSIWYLRQPSKDVDKLSFAVCGISETQPEHSFGPAIRSTYIVHIVLGGAGIVHSGDTEYSLHRNDGFIVGPETPVQYQASQSNPWIYLWMGFGGSAIGDCLSSMGLGPSRSIFHVDQTRAFLSLITECFSYTSNSISDGLKLNSLAYEFLHLLTQHTTNSALARTTATSDETVQKAVLFIAEHHAEGIGPSDVARGLHLDRSYLSRRFHEVTGMTLKDYIDGIRLDKACDLLGMTDLPMQQVAKECGYSSTEQFNRRFKEETSTTPIEYRRVRIDAHDDLNLNLDLFRTLFSR</sequence>
<dbReference type="SUPFAM" id="SSF46689">
    <property type="entry name" value="Homeodomain-like"/>
    <property type="match status" value="2"/>
</dbReference>
<evidence type="ECO:0000256" key="2">
    <source>
        <dbReference type="ARBA" id="ARBA00023125"/>
    </source>
</evidence>
<accession>A0ABN6S7R9</accession>
<dbReference type="InterPro" id="IPR037923">
    <property type="entry name" value="HTH-like"/>
</dbReference>
<dbReference type="InterPro" id="IPR009057">
    <property type="entry name" value="Homeodomain-like_sf"/>
</dbReference>
<name>A0ABN6S7R9_9BIFI</name>
<dbReference type="PANTHER" id="PTHR43280:SF2">
    <property type="entry name" value="HTH-TYPE TRANSCRIPTIONAL REGULATOR EXSA"/>
    <property type="match status" value="1"/>
</dbReference>
<dbReference type="Pfam" id="PF02311">
    <property type="entry name" value="AraC_binding"/>
    <property type="match status" value="1"/>
</dbReference>
<evidence type="ECO:0000259" key="4">
    <source>
        <dbReference type="PROSITE" id="PS01124"/>
    </source>
</evidence>
<evidence type="ECO:0000256" key="1">
    <source>
        <dbReference type="ARBA" id="ARBA00023015"/>
    </source>
</evidence>
<gene>
    <name evidence="5" type="ORF">KIM372_01710</name>
</gene>
<dbReference type="PROSITE" id="PS01124">
    <property type="entry name" value="HTH_ARAC_FAMILY_2"/>
    <property type="match status" value="1"/>
</dbReference>
<organism evidence="5 6">
    <name type="scientific">Bombiscardovia nodaiensis</name>
    <dbReference type="NCBI Taxonomy" id="2932181"/>
    <lineage>
        <taxon>Bacteria</taxon>
        <taxon>Bacillati</taxon>
        <taxon>Actinomycetota</taxon>
        <taxon>Actinomycetes</taxon>
        <taxon>Bifidobacteriales</taxon>
        <taxon>Bifidobacteriaceae</taxon>
        <taxon>Bombiscardovia</taxon>
    </lineage>
</organism>
<keyword evidence="3" id="KW-0804">Transcription</keyword>
<dbReference type="CDD" id="cd06986">
    <property type="entry name" value="cupin_MmsR-like_N"/>
    <property type="match status" value="1"/>
</dbReference>
<evidence type="ECO:0000313" key="6">
    <source>
        <dbReference type="Proteomes" id="UP001321766"/>
    </source>
</evidence>
<evidence type="ECO:0000256" key="3">
    <source>
        <dbReference type="ARBA" id="ARBA00023163"/>
    </source>
</evidence>
<dbReference type="Proteomes" id="UP001321766">
    <property type="component" value="Chromosome"/>
</dbReference>
<dbReference type="InterPro" id="IPR003313">
    <property type="entry name" value="AraC-bd"/>
</dbReference>
<proteinExistence type="predicted"/>
<dbReference type="InterPro" id="IPR018060">
    <property type="entry name" value="HTH_AraC"/>
</dbReference>
<dbReference type="Pfam" id="PF12833">
    <property type="entry name" value="HTH_18"/>
    <property type="match status" value="1"/>
</dbReference>
<dbReference type="Gene3D" id="2.60.120.280">
    <property type="entry name" value="Regulatory protein AraC"/>
    <property type="match status" value="1"/>
</dbReference>
<protein>
    <submittedName>
        <fullName evidence="5">AraC family transcriptional regulator</fullName>
    </submittedName>
</protein>
<feature type="domain" description="HTH araC/xylS-type" evidence="4">
    <location>
        <begin position="176"/>
        <end position="274"/>
    </location>
</feature>
<dbReference type="Gene3D" id="1.10.10.60">
    <property type="entry name" value="Homeodomain-like"/>
    <property type="match status" value="2"/>
</dbReference>
<keyword evidence="6" id="KW-1185">Reference proteome</keyword>
<reference evidence="5 6" key="1">
    <citation type="journal article" date="2023" name="Microbiol. Spectr.">
        <title>Symbiosis of Carpenter Bees with Uncharacterized Lactic Acid Bacteria Showing NAD Auxotrophy.</title>
        <authorList>
            <person name="Kawasaki S."/>
            <person name="Ozawa K."/>
            <person name="Mori T."/>
            <person name="Yamamoto A."/>
            <person name="Ito M."/>
            <person name="Ohkuma M."/>
            <person name="Sakamoto M."/>
            <person name="Matsutani M."/>
        </authorList>
    </citation>
    <scope>NUCLEOTIDE SEQUENCE [LARGE SCALE GENOMIC DNA]</scope>
    <source>
        <strain evidence="5 6">Kim37-2</strain>
    </source>
</reference>
<dbReference type="SMART" id="SM00342">
    <property type="entry name" value="HTH_ARAC"/>
    <property type="match status" value="1"/>
</dbReference>
<keyword evidence="1" id="KW-0805">Transcription regulation</keyword>
<dbReference type="PANTHER" id="PTHR43280">
    <property type="entry name" value="ARAC-FAMILY TRANSCRIPTIONAL REGULATOR"/>
    <property type="match status" value="1"/>
</dbReference>
<keyword evidence="2" id="KW-0238">DNA-binding</keyword>
<dbReference type="SUPFAM" id="SSF51215">
    <property type="entry name" value="Regulatory protein AraC"/>
    <property type="match status" value="1"/>
</dbReference>